<organism evidence="2 3">
    <name type="scientific">Cupriavidus basilensis</name>
    <dbReference type="NCBI Taxonomy" id="68895"/>
    <lineage>
        <taxon>Bacteria</taxon>
        <taxon>Pseudomonadati</taxon>
        <taxon>Pseudomonadota</taxon>
        <taxon>Betaproteobacteria</taxon>
        <taxon>Burkholderiales</taxon>
        <taxon>Burkholderiaceae</taxon>
        <taxon>Cupriavidus</taxon>
    </lineage>
</organism>
<dbReference type="AlphaFoldDB" id="A0A7M2HD17"/>
<feature type="region of interest" description="Disordered" evidence="1">
    <location>
        <begin position="97"/>
        <end position="127"/>
    </location>
</feature>
<reference evidence="2 3" key="1">
    <citation type="submission" date="2020-10" db="EMBL/GenBank/DDBJ databases">
        <title>Complete genome sequence of Cupriavidus basilensis CCUG 49340T.</title>
        <authorList>
            <person name="Salva-Serra F."/>
            <person name="Donoso R.A."/>
            <person name="Cho K.H."/>
            <person name="Yoo J.A."/>
            <person name="Lee K."/>
            <person name="Yoon S.-H."/>
            <person name="Perez-Pantoja D."/>
            <person name="Moore E.R.B."/>
        </authorList>
    </citation>
    <scope>NUCLEOTIDE SEQUENCE [LARGE SCALE GENOMIC DNA]</scope>
    <source>
        <strain evidence="3">CCUG 49340</strain>
        <plasmid evidence="2 3">pRK1-5</plasmid>
    </source>
</reference>
<evidence type="ECO:0000313" key="2">
    <source>
        <dbReference type="EMBL" id="QOT82427.1"/>
    </source>
</evidence>
<protein>
    <submittedName>
        <fullName evidence="2">Uncharacterized protein</fullName>
    </submittedName>
</protein>
<dbReference type="Proteomes" id="UP000397656">
    <property type="component" value="Plasmid pRK1-5"/>
</dbReference>
<gene>
    <name evidence="2" type="ORF">F7R26_040645</name>
</gene>
<dbReference type="EMBL" id="CP062809">
    <property type="protein sequence ID" value="QOT82427.1"/>
    <property type="molecule type" value="Genomic_DNA"/>
</dbReference>
<sequence>MARALREKFPDKPIVIAGDDDKAQEIERGHNPGRAKAEEAAKAVGGKAIFPIFAPGEQQANPKGFTDFNDLANKSELGRDGLKRQVGAAVGQVLIEEGRRQQQEQRQERAEKQQQQPERPRRAARIG</sequence>
<geneLocation type="plasmid" evidence="2 3">
    <name>pRK1-5</name>
</geneLocation>
<evidence type="ECO:0000313" key="3">
    <source>
        <dbReference type="Proteomes" id="UP000397656"/>
    </source>
</evidence>
<keyword evidence="2" id="KW-0614">Plasmid</keyword>
<evidence type="ECO:0000256" key="1">
    <source>
        <dbReference type="SAM" id="MobiDB-lite"/>
    </source>
</evidence>
<feature type="compositionally biased region" description="Basic and acidic residues" evidence="1">
    <location>
        <begin position="97"/>
        <end position="112"/>
    </location>
</feature>
<proteinExistence type="predicted"/>
<accession>A0A7M2HD17</accession>
<name>A0A7M2HD17_9BURK</name>